<sequence>MLIDATGEPVSPAAVVRVDVDHRNRVATYLVAREGFLRPEAGHLYGHAGKLLGDLKALGALDSATEGSLVARVERHARTVEAQPNLEAAIGFTDSAGESGLVRITSVRPDPKPRK</sequence>
<organism evidence="1 2">
    <name type="scientific">Pelomonas lactea</name>
    <dbReference type="NCBI Taxonomy" id="3299030"/>
    <lineage>
        <taxon>Bacteria</taxon>
        <taxon>Pseudomonadati</taxon>
        <taxon>Pseudomonadota</taxon>
        <taxon>Betaproteobacteria</taxon>
        <taxon>Burkholderiales</taxon>
        <taxon>Sphaerotilaceae</taxon>
        <taxon>Roseateles</taxon>
    </lineage>
</organism>
<reference evidence="1 2" key="1">
    <citation type="submission" date="2024-08" db="EMBL/GenBank/DDBJ databases">
        <authorList>
            <person name="Lu H."/>
        </authorList>
    </citation>
    <scope>NUCLEOTIDE SEQUENCE [LARGE SCALE GENOMIC DNA]</scope>
    <source>
        <strain evidence="1 2">DXS20W</strain>
    </source>
</reference>
<comment type="caution">
    <text evidence="1">The sequence shown here is derived from an EMBL/GenBank/DDBJ whole genome shotgun (WGS) entry which is preliminary data.</text>
</comment>
<name>A0ABW7GQ35_9BURK</name>
<dbReference type="RefSeq" id="WP_394513321.1">
    <property type="nucleotide sequence ID" value="NZ_JBIGHX010000008.1"/>
</dbReference>
<dbReference type="Proteomes" id="UP001606302">
    <property type="component" value="Unassembled WGS sequence"/>
</dbReference>
<protein>
    <submittedName>
        <fullName evidence="1">Uncharacterized protein</fullName>
    </submittedName>
</protein>
<gene>
    <name evidence="1" type="ORF">ACG04Q_20950</name>
</gene>
<proteinExistence type="predicted"/>
<dbReference type="EMBL" id="JBIGHX010000008">
    <property type="protein sequence ID" value="MFG6464054.1"/>
    <property type="molecule type" value="Genomic_DNA"/>
</dbReference>
<evidence type="ECO:0000313" key="2">
    <source>
        <dbReference type="Proteomes" id="UP001606302"/>
    </source>
</evidence>
<evidence type="ECO:0000313" key="1">
    <source>
        <dbReference type="EMBL" id="MFG6464054.1"/>
    </source>
</evidence>
<keyword evidence="2" id="KW-1185">Reference proteome</keyword>
<accession>A0ABW7GQ35</accession>